<organism evidence="4 5">
    <name type="scientific">Liquorilactobacillus uvarum DSM 19971</name>
    <dbReference type="NCBI Taxonomy" id="1423812"/>
    <lineage>
        <taxon>Bacteria</taxon>
        <taxon>Bacillati</taxon>
        <taxon>Bacillota</taxon>
        <taxon>Bacilli</taxon>
        <taxon>Lactobacillales</taxon>
        <taxon>Lactobacillaceae</taxon>
        <taxon>Liquorilactobacillus</taxon>
    </lineage>
</organism>
<comment type="similarity">
    <text evidence="1">Belongs to the glycosyl hydrolase 8 (cellulase D) family.</text>
</comment>
<dbReference type="InterPro" id="IPR008928">
    <property type="entry name" value="6-hairpin_glycosidase_sf"/>
</dbReference>
<dbReference type="STRING" id="1423812.FD20_GL002041"/>
<keyword evidence="5" id="KW-1185">Reference proteome</keyword>
<evidence type="ECO:0000256" key="2">
    <source>
        <dbReference type="ARBA" id="ARBA00022801"/>
    </source>
</evidence>
<dbReference type="Pfam" id="PF01270">
    <property type="entry name" value="Glyco_hydro_8"/>
    <property type="match status" value="1"/>
</dbReference>
<dbReference type="PATRIC" id="fig|1423812.3.peg.2168"/>
<accession>A0A0R1PSF5</accession>
<dbReference type="InterPro" id="IPR002037">
    <property type="entry name" value="Glyco_hydro_8"/>
</dbReference>
<dbReference type="GO" id="GO:0005975">
    <property type="term" value="P:carbohydrate metabolic process"/>
    <property type="evidence" value="ECO:0007669"/>
    <property type="project" value="InterPro"/>
</dbReference>
<evidence type="ECO:0000313" key="5">
    <source>
        <dbReference type="Proteomes" id="UP000051155"/>
    </source>
</evidence>
<dbReference type="GO" id="GO:0004553">
    <property type="term" value="F:hydrolase activity, hydrolyzing O-glycosyl compounds"/>
    <property type="evidence" value="ECO:0007669"/>
    <property type="project" value="InterPro"/>
</dbReference>
<gene>
    <name evidence="4" type="ORF">FD20_GL002041</name>
</gene>
<evidence type="ECO:0000256" key="3">
    <source>
        <dbReference type="ARBA" id="ARBA00023295"/>
    </source>
</evidence>
<dbReference type="InterPro" id="IPR012341">
    <property type="entry name" value="6hp_glycosidase-like_sf"/>
</dbReference>
<dbReference type="AlphaFoldDB" id="A0A0R1PSF5"/>
<keyword evidence="3" id="KW-0326">Glycosidase</keyword>
<dbReference type="SUPFAM" id="SSF48208">
    <property type="entry name" value="Six-hairpin glycosidases"/>
    <property type="match status" value="1"/>
</dbReference>
<dbReference type="Proteomes" id="UP000051155">
    <property type="component" value="Unassembled WGS sequence"/>
</dbReference>
<name>A0A0R1PSF5_9LACO</name>
<dbReference type="Gene3D" id="1.50.10.10">
    <property type="match status" value="1"/>
</dbReference>
<protein>
    <submittedName>
        <fullName evidence="4">Endoglucanase Y</fullName>
    </submittedName>
</protein>
<keyword evidence="2" id="KW-0378">Hydrolase</keyword>
<dbReference type="PRINTS" id="PR00735">
    <property type="entry name" value="GLHYDRLASE8"/>
</dbReference>
<proteinExistence type="inferred from homology"/>
<comment type="caution">
    <text evidence="4">The sequence shown here is derived from an EMBL/GenBank/DDBJ whole genome shotgun (WGS) entry which is preliminary data.</text>
</comment>
<sequence>MLIAAIMSIGVWRMQKYSSSNQVKELFNQWSSKYIYSTSNGKYVNGSQKGQTPTAISEAQGYGMILTVQAAKKGWSNQKTFNQLVTYYLKHRISRDNHLMSWKQIKKGNAMFTLTDDKVNATDGDLDIAYSLYQADTLWGSDGSFNYRQIADQILHDLLKFTYKKSNSLLVIGNWALNSKKYENLVRTSDLIPAYYRYFYKKTKDTAWLTIERKSELVLRKLSAQNKTGLLPDFAIIDKKTISPAPAYSLEGKNDGHYAWNATRTPWRLALGNSNTTQNTNRKMLNFFKKQTHIRAVYTLSGKPLTNYGSMAFTAPIAVAANQQSKDFNTLAVSTKKMVLSTKLTGNYYADTLQVLAAFYIVSMEE</sequence>
<dbReference type="EMBL" id="AZEG01000056">
    <property type="protein sequence ID" value="KRL33028.1"/>
    <property type="molecule type" value="Genomic_DNA"/>
</dbReference>
<evidence type="ECO:0000313" key="4">
    <source>
        <dbReference type="EMBL" id="KRL33028.1"/>
    </source>
</evidence>
<reference evidence="4 5" key="1">
    <citation type="journal article" date="2015" name="Genome Announc.">
        <title>Expanding the biotechnology potential of lactobacilli through comparative genomics of 213 strains and associated genera.</title>
        <authorList>
            <person name="Sun Z."/>
            <person name="Harris H.M."/>
            <person name="McCann A."/>
            <person name="Guo C."/>
            <person name="Argimon S."/>
            <person name="Zhang W."/>
            <person name="Yang X."/>
            <person name="Jeffery I.B."/>
            <person name="Cooney J.C."/>
            <person name="Kagawa T.F."/>
            <person name="Liu W."/>
            <person name="Song Y."/>
            <person name="Salvetti E."/>
            <person name="Wrobel A."/>
            <person name="Rasinkangas P."/>
            <person name="Parkhill J."/>
            <person name="Rea M.C."/>
            <person name="O'Sullivan O."/>
            <person name="Ritari J."/>
            <person name="Douillard F.P."/>
            <person name="Paul Ross R."/>
            <person name="Yang R."/>
            <person name="Briner A.E."/>
            <person name="Felis G.E."/>
            <person name="de Vos W.M."/>
            <person name="Barrangou R."/>
            <person name="Klaenhammer T.R."/>
            <person name="Caufield P.W."/>
            <person name="Cui Y."/>
            <person name="Zhang H."/>
            <person name="O'Toole P.W."/>
        </authorList>
    </citation>
    <scope>NUCLEOTIDE SEQUENCE [LARGE SCALE GENOMIC DNA]</scope>
    <source>
        <strain evidence="4 5">DSM 19971</strain>
    </source>
</reference>
<evidence type="ECO:0000256" key="1">
    <source>
        <dbReference type="ARBA" id="ARBA00009209"/>
    </source>
</evidence>